<gene>
    <name evidence="2" type="ORF">KJB30_04585</name>
</gene>
<dbReference type="EMBL" id="JAHDYS010000003">
    <property type="protein sequence ID" value="MBT1071048.1"/>
    <property type="molecule type" value="Genomic_DNA"/>
</dbReference>
<evidence type="ECO:0000313" key="3">
    <source>
        <dbReference type="Proteomes" id="UP000784128"/>
    </source>
</evidence>
<protein>
    <submittedName>
        <fullName evidence="2">PilZ domain-containing protein</fullName>
    </submittedName>
</protein>
<reference evidence="2 3" key="1">
    <citation type="submission" date="2021-05" db="EMBL/GenBank/DDBJ databases">
        <title>The draft genome of Geobacter chapellei DSM 13688.</title>
        <authorList>
            <person name="Xu Z."/>
            <person name="Masuda Y."/>
            <person name="Itoh H."/>
            <person name="Senoo K."/>
        </authorList>
    </citation>
    <scope>NUCLEOTIDE SEQUENCE [LARGE SCALE GENOMIC DNA]</scope>
    <source>
        <strain evidence="2 3">DSM 13688</strain>
    </source>
</reference>
<comment type="caution">
    <text evidence="2">The sequence shown here is derived from an EMBL/GenBank/DDBJ whole genome shotgun (WGS) entry which is preliminary data.</text>
</comment>
<dbReference type="Proteomes" id="UP000784128">
    <property type="component" value="Unassembled WGS sequence"/>
</dbReference>
<organism evidence="2 3">
    <name type="scientific">Pelotalea chapellei</name>
    <dbReference type="NCBI Taxonomy" id="44671"/>
    <lineage>
        <taxon>Bacteria</taxon>
        <taxon>Pseudomonadati</taxon>
        <taxon>Thermodesulfobacteriota</taxon>
        <taxon>Desulfuromonadia</taxon>
        <taxon>Geobacterales</taxon>
        <taxon>Geobacteraceae</taxon>
        <taxon>Pelotalea</taxon>
    </lineage>
</organism>
<dbReference type="Gene3D" id="2.40.10.220">
    <property type="entry name" value="predicted glycosyltransferase like domains"/>
    <property type="match status" value="1"/>
</dbReference>
<feature type="domain" description="PilZ" evidence="1">
    <location>
        <begin position="5"/>
        <end position="89"/>
    </location>
</feature>
<sequence>MSCSRRQGERIKSYEKLVLSHNGRSTVCFLEDISPSGAMINCYDSLGDALDLGDSCTIKLFDTINHCLREIRCNVSRHHSTQIGLQFSCYTTDMEDAFAVSFDRPEQIT</sequence>
<name>A0ABS5U5W8_9BACT</name>
<accession>A0ABS5U5W8</accession>
<evidence type="ECO:0000259" key="1">
    <source>
        <dbReference type="Pfam" id="PF07238"/>
    </source>
</evidence>
<dbReference type="RefSeq" id="WP_214296754.1">
    <property type="nucleotide sequence ID" value="NZ_JAHDYS010000003.1"/>
</dbReference>
<keyword evidence="3" id="KW-1185">Reference proteome</keyword>
<proteinExistence type="predicted"/>
<dbReference type="Pfam" id="PF07238">
    <property type="entry name" value="PilZ"/>
    <property type="match status" value="1"/>
</dbReference>
<dbReference type="InterPro" id="IPR009875">
    <property type="entry name" value="PilZ_domain"/>
</dbReference>
<evidence type="ECO:0000313" key="2">
    <source>
        <dbReference type="EMBL" id="MBT1071048.1"/>
    </source>
</evidence>
<dbReference type="SUPFAM" id="SSF141371">
    <property type="entry name" value="PilZ domain-like"/>
    <property type="match status" value="1"/>
</dbReference>